<dbReference type="EMBL" id="PGVG01000016">
    <property type="protein sequence ID" value="PJG53460.1"/>
    <property type="molecule type" value="Genomic_DNA"/>
</dbReference>
<proteinExistence type="predicted"/>
<dbReference type="Proteomes" id="UP000231194">
    <property type="component" value="Unassembled WGS sequence"/>
</dbReference>
<evidence type="ECO:0000313" key="1">
    <source>
        <dbReference type="EMBL" id="PJG53460.1"/>
    </source>
</evidence>
<keyword evidence="2" id="KW-1185">Reference proteome</keyword>
<reference evidence="1 2" key="1">
    <citation type="submission" date="2017-11" db="EMBL/GenBank/DDBJ databases">
        <title>Bradyrhizobium forestalis sp. nov., an efficient nitrogen-fixing bacterium isolated from nodules of forest legume species in the Amazon.</title>
        <authorList>
            <person name="Costa E.M."/>
            <person name="Guimaraes A."/>
            <person name="Carvalho T.S."/>
            <person name="Rodrigues T.L."/>
            <person name="Ribeiro P.R.A."/>
            <person name="Lebbe L."/>
            <person name="Willems A."/>
            <person name="Moreira F.M.S."/>
        </authorList>
    </citation>
    <scope>NUCLEOTIDE SEQUENCE [LARGE SCALE GENOMIC DNA]</scope>
    <source>
        <strain evidence="1 2">INPA54B</strain>
    </source>
</reference>
<accession>A0A2M8R6P1</accession>
<dbReference type="AlphaFoldDB" id="A0A2M8R6P1"/>
<dbReference type="OrthoDB" id="9812367at2"/>
<name>A0A2M8R6P1_9BRAD</name>
<gene>
    <name evidence="1" type="ORF">CVM73_19925</name>
</gene>
<sequence>MNSQQVIIHVRFAPNGRVIQISERPAKLTPNQWFDVLNARASSTYRALARGRGIFQLSRTAIEAFKQETARPG</sequence>
<protein>
    <submittedName>
        <fullName evidence="1">Uncharacterized protein</fullName>
    </submittedName>
</protein>
<comment type="caution">
    <text evidence="1">The sequence shown here is derived from an EMBL/GenBank/DDBJ whole genome shotgun (WGS) entry which is preliminary data.</text>
</comment>
<evidence type="ECO:0000313" key="2">
    <source>
        <dbReference type="Proteomes" id="UP000231194"/>
    </source>
</evidence>
<organism evidence="1 2">
    <name type="scientific">Bradyrhizobium forestalis</name>
    <dbReference type="NCBI Taxonomy" id="1419263"/>
    <lineage>
        <taxon>Bacteria</taxon>
        <taxon>Pseudomonadati</taxon>
        <taxon>Pseudomonadota</taxon>
        <taxon>Alphaproteobacteria</taxon>
        <taxon>Hyphomicrobiales</taxon>
        <taxon>Nitrobacteraceae</taxon>
        <taxon>Bradyrhizobium</taxon>
    </lineage>
</organism>